<protein>
    <submittedName>
        <fullName evidence="2">Uncharacterized protein C10orf120 homolog</fullName>
    </submittedName>
</protein>
<gene>
    <name evidence="2" type="primary">CUNH10orf120</name>
</gene>
<evidence type="ECO:0000313" key="2">
    <source>
        <dbReference type="RefSeq" id="XP_006734166.1"/>
    </source>
</evidence>
<dbReference type="CTD" id="115869971"/>
<dbReference type="Pfam" id="PF17658">
    <property type="entry name" value="DUF5520"/>
    <property type="match status" value="1"/>
</dbReference>
<accession>A0A2U3XRS3</accession>
<name>A0A2U3XRS3_LEPWE</name>
<dbReference type="InterPro" id="IPR040721">
    <property type="entry name" value="DUF5520"/>
</dbReference>
<dbReference type="STRING" id="9713.A0A2U3XRS3"/>
<dbReference type="GeneID" id="102734175"/>
<proteinExistence type="predicted"/>
<dbReference type="RefSeq" id="XP_006734166.1">
    <property type="nucleotide sequence ID" value="XM_006734103.2"/>
</dbReference>
<dbReference type="PANTHER" id="PTHR47509">
    <property type="entry name" value="MCG1612"/>
    <property type="match status" value="1"/>
</dbReference>
<dbReference type="Proteomes" id="UP000245341">
    <property type="component" value="Unplaced"/>
</dbReference>
<reference evidence="2" key="1">
    <citation type="submission" date="2025-08" db="UniProtKB">
        <authorList>
            <consortium name="RefSeq"/>
        </authorList>
    </citation>
    <scope>IDENTIFICATION</scope>
    <source>
        <tissue evidence="2">Liver</tissue>
    </source>
</reference>
<dbReference type="PANTHER" id="PTHR47509:SF1">
    <property type="entry name" value="RIKEN CDNA 4933402N03 GENE"/>
    <property type="match status" value="1"/>
</dbReference>
<sequence length="337" mass="39128">MIREWENGCQKVGKQRTQERKAAEGMWNKNGTPVRICTMSDSFRDKDSLCCQRGLCSASPLEIWTKFYKSDPRIALGKYSPLEKEILRLGGVHTVAAKRLLTHKQEEEWKMLKELQSLSSDYKRAMDYRTQHSPPCATCRPLEKIWTAKVIVPPEELRMPQREKLTIIKHIERMQLARALRNRQLLPYIERFRGSSFLSRGGLCLKAKDKTREDEDDKDADFYSDTKQEARSNAENTAIKRQEINMNIIFKSEEPKKCFTHQPNDRKPFFPTKKVERSITGLTNRNLLPVAEFPGDLMLMNQDFISRGAHPTEGTKVSLPGEESVWKEYTHRAVHQD</sequence>
<organism evidence="1 2">
    <name type="scientific">Leptonychotes weddellii</name>
    <name type="common">Weddell seal</name>
    <name type="synonym">Otaria weddellii</name>
    <dbReference type="NCBI Taxonomy" id="9713"/>
    <lineage>
        <taxon>Eukaryota</taxon>
        <taxon>Metazoa</taxon>
        <taxon>Chordata</taxon>
        <taxon>Craniata</taxon>
        <taxon>Vertebrata</taxon>
        <taxon>Euteleostomi</taxon>
        <taxon>Mammalia</taxon>
        <taxon>Eutheria</taxon>
        <taxon>Laurasiatheria</taxon>
        <taxon>Carnivora</taxon>
        <taxon>Caniformia</taxon>
        <taxon>Pinnipedia</taxon>
        <taxon>Phocidae</taxon>
        <taxon>Monachinae</taxon>
        <taxon>Lobodontini</taxon>
        <taxon>Leptonychotes</taxon>
    </lineage>
</organism>
<dbReference type="OrthoDB" id="9446792at2759"/>
<evidence type="ECO:0000313" key="1">
    <source>
        <dbReference type="Proteomes" id="UP000245341"/>
    </source>
</evidence>
<keyword evidence="1" id="KW-1185">Reference proteome</keyword>
<dbReference type="AlphaFoldDB" id="A0A2U3XRS3"/>
<dbReference type="KEGG" id="lww:102734175"/>